<evidence type="ECO:0000256" key="3">
    <source>
        <dbReference type="SAM" id="SignalP"/>
    </source>
</evidence>
<dbReference type="STRING" id="376427.SAMN04487954_111100"/>
<feature type="chain" id="PRO_5011557844" evidence="3">
    <location>
        <begin position="21"/>
        <end position="477"/>
    </location>
</feature>
<dbReference type="EMBL" id="FNES01000011">
    <property type="protein sequence ID" value="SDK10340.1"/>
    <property type="molecule type" value="Genomic_DNA"/>
</dbReference>
<gene>
    <name evidence="4" type="ORF">SAMN04487954_111100</name>
</gene>
<dbReference type="GO" id="GO:0000270">
    <property type="term" value="P:peptidoglycan metabolic process"/>
    <property type="evidence" value="ECO:0007669"/>
    <property type="project" value="TreeGrafter"/>
</dbReference>
<proteinExistence type="inferred from homology"/>
<dbReference type="InterPro" id="IPR012338">
    <property type="entry name" value="Beta-lactam/transpept-like"/>
</dbReference>
<keyword evidence="5" id="KW-1185">Reference proteome</keyword>
<dbReference type="GO" id="GO:0006508">
    <property type="term" value="P:proteolysis"/>
    <property type="evidence" value="ECO:0007669"/>
    <property type="project" value="InterPro"/>
</dbReference>
<keyword evidence="4" id="KW-0645">Protease</keyword>
<dbReference type="PANTHER" id="PTHR30023">
    <property type="entry name" value="D-ALANYL-D-ALANINE CARBOXYPEPTIDASE"/>
    <property type="match status" value="1"/>
</dbReference>
<sequence length="477" mass="51020">MACRLLLAVVLLWLPLAAPAAGFTELGRLAERGFLIGAEARLLDSGEVLGSLAPQRQLSPASVSKLYLAAAALDRWGPQHRFTTRLVSDAELDAEGRLHGDLVFEGSGDPGLATEDLWRLAQRLHQRGVREVNGRLVISQWRFGPVACLTTDRCEGRERVANTYSALLSAAGINHGNWCVNVAPGREAQAPARVTHCDGQASLVTVDNQVITLAAGGATALDAERVTRDGEDVMVLRGTIAGDAAPRDVYRTSGDPAEQTARTLAAMLDQVGIAVQGIHATTIEPPSASADTLAAVEGRPLQALLLDTLHYSNNFMADMLTLGLADTPRPTLLDGAEAIEHFVAGIPDHGPLDLRSGSGLTPESRTSARGVNALLASLFHRPSLFPAFVGSLQTPSNGVMRFLRRGSPVFQNRVMLKTGTLNQPVAVRAVGGYFRTRTGRWGVFSALVNGTATTPWLNWTQVLDPLTEDIERMIETN</sequence>
<dbReference type="Pfam" id="PF02113">
    <property type="entry name" value="Peptidase_S13"/>
    <property type="match status" value="1"/>
</dbReference>
<dbReference type="PRINTS" id="PR00922">
    <property type="entry name" value="DADACBPTASE3"/>
</dbReference>
<feature type="signal peptide" evidence="3">
    <location>
        <begin position="1"/>
        <end position="20"/>
    </location>
</feature>
<comment type="similarity">
    <text evidence="1">Belongs to the peptidase S13 family.</text>
</comment>
<keyword evidence="4" id="KW-0121">Carboxypeptidase</keyword>
<dbReference type="OrthoDB" id="9802627at2"/>
<evidence type="ECO:0000313" key="5">
    <source>
        <dbReference type="Proteomes" id="UP000198525"/>
    </source>
</evidence>
<dbReference type="InterPro" id="IPR000667">
    <property type="entry name" value="Peptidase_S13"/>
</dbReference>
<dbReference type="PANTHER" id="PTHR30023:SF0">
    <property type="entry name" value="PENICILLIN-SENSITIVE CARBOXYPEPTIDASE A"/>
    <property type="match status" value="1"/>
</dbReference>
<dbReference type="Gene3D" id="3.50.80.20">
    <property type="entry name" value="D-Ala-D-Ala carboxypeptidase C, peptidase S13"/>
    <property type="match status" value="1"/>
</dbReference>
<evidence type="ECO:0000256" key="2">
    <source>
        <dbReference type="ARBA" id="ARBA00022801"/>
    </source>
</evidence>
<dbReference type="Gene3D" id="3.40.710.10">
    <property type="entry name" value="DD-peptidase/beta-lactamase superfamily"/>
    <property type="match status" value="1"/>
</dbReference>
<dbReference type="GO" id="GO:0004185">
    <property type="term" value="F:serine-type carboxypeptidase activity"/>
    <property type="evidence" value="ECO:0007669"/>
    <property type="project" value="InterPro"/>
</dbReference>
<organism evidence="4 5">
    <name type="scientific">Billgrantia gudaonensis</name>
    <dbReference type="NCBI Taxonomy" id="376427"/>
    <lineage>
        <taxon>Bacteria</taxon>
        <taxon>Pseudomonadati</taxon>
        <taxon>Pseudomonadota</taxon>
        <taxon>Gammaproteobacteria</taxon>
        <taxon>Oceanospirillales</taxon>
        <taxon>Halomonadaceae</taxon>
        <taxon>Billgrantia</taxon>
    </lineage>
</organism>
<dbReference type="Proteomes" id="UP000198525">
    <property type="component" value="Unassembled WGS sequence"/>
</dbReference>
<evidence type="ECO:0000256" key="1">
    <source>
        <dbReference type="ARBA" id="ARBA00006096"/>
    </source>
</evidence>
<keyword evidence="3" id="KW-0732">Signal</keyword>
<reference evidence="4 5" key="1">
    <citation type="submission" date="2016-10" db="EMBL/GenBank/DDBJ databases">
        <authorList>
            <person name="de Groot N.N."/>
        </authorList>
    </citation>
    <scope>NUCLEOTIDE SEQUENCE [LARGE SCALE GENOMIC DNA]</scope>
    <source>
        <strain evidence="4 5">CGMCC 1.6133</strain>
    </source>
</reference>
<dbReference type="NCBIfam" id="TIGR00666">
    <property type="entry name" value="PBP4"/>
    <property type="match status" value="1"/>
</dbReference>
<dbReference type="SUPFAM" id="SSF56601">
    <property type="entry name" value="beta-lactamase/transpeptidase-like"/>
    <property type="match status" value="1"/>
</dbReference>
<protein>
    <submittedName>
        <fullName evidence="4">D-alanyl-D-alanine carboxypeptidase / D-alanyl-D-alanine-endopeptidase (Penicillin-binding protein 4)</fullName>
    </submittedName>
</protein>
<evidence type="ECO:0000313" key="4">
    <source>
        <dbReference type="EMBL" id="SDK10340.1"/>
    </source>
</evidence>
<name>A0A1G8Z813_9GAMM</name>
<dbReference type="AlphaFoldDB" id="A0A1G8Z813"/>
<dbReference type="RefSeq" id="WP_089687021.1">
    <property type="nucleotide sequence ID" value="NZ_FNES01000011.1"/>
</dbReference>
<accession>A0A1G8Z813</accession>
<keyword evidence="2" id="KW-0378">Hydrolase</keyword>